<evidence type="ECO:0000313" key="15">
    <source>
        <dbReference type="Proteomes" id="UP001314796"/>
    </source>
</evidence>
<keyword evidence="7" id="KW-0573">Peptidoglycan synthesis</keyword>
<keyword evidence="5 11" id="KW-0812">Transmembrane</keyword>
<dbReference type="EMBL" id="JAFBEE010000001">
    <property type="protein sequence ID" value="MBM7613581.1"/>
    <property type="molecule type" value="Genomic_DNA"/>
</dbReference>
<evidence type="ECO:0000256" key="10">
    <source>
        <dbReference type="ARBA" id="ARBA00023316"/>
    </source>
</evidence>
<dbReference type="PANTHER" id="PTHR30627:SF2">
    <property type="entry name" value="PEPTIDOGLYCAN D,D-TRANSPEPTIDASE MRDA"/>
    <property type="match status" value="1"/>
</dbReference>
<dbReference type="Pfam" id="PF00905">
    <property type="entry name" value="Transpeptidase"/>
    <property type="match status" value="2"/>
</dbReference>
<evidence type="ECO:0000259" key="13">
    <source>
        <dbReference type="Pfam" id="PF03717"/>
    </source>
</evidence>
<keyword evidence="4" id="KW-1003">Cell membrane</keyword>
<evidence type="ECO:0000256" key="11">
    <source>
        <dbReference type="SAM" id="Phobius"/>
    </source>
</evidence>
<evidence type="ECO:0000256" key="4">
    <source>
        <dbReference type="ARBA" id="ARBA00022475"/>
    </source>
</evidence>
<evidence type="ECO:0000256" key="8">
    <source>
        <dbReference type="ARBA" id="ARBA00022989"/>
    </source>
</evidence>
<evidence type="ECO:0000259" key="12">
    <source>
        <dbReference type="Pfam" id="PF00905"/>
    </source>
</evidence>
<comment type="subcellular location">
    <subcellularLocation>
        <location evidence="2">Cell membrane</location>
    </subcellularLocation>
    <subcellularLocation>
        <location evidence="1">Membrane</location>
        <topology evidence="1">Single-pass membrane protein</topology>
    </subcellularLocation>
</comment>
<dbReference type="InterPro" id="IPR050515">
    <property type="entry name" value="Beta-lactam/transpept"/>
</dbReference>
<evidence type="ECO:0000256" key="3">
    <source>
        <dbReference type="ARBA" id="ARBA00007171"/>
    </source>
</evidence>
<name>A0ABS2NL30_9FIRM</name>
<organism evidence="14 15">
    <name type="scientific">Alkaliphilus hydrothermalis</name>
    <dbReference type="NCBI Taxonomy" id="1482730"/>
    <lineage>
        <taxon>Bacteria</taxon>
        <taxon>Bacillati</taxon>
        <taxon>Bacillota</taxon>
        <taxon>Clostridia</taxon>
        <taxon>Peptostreptococcales</taxon>
        <taxon>Natronincolaceae</taxon>
        <taxon>Alkaliphilus</taxon>
    </lineage>
</organism>
<reference evidence="14 15" key="1">
    <citation type="submission" date="2021-01" db="EMBL/GenBank/DDBJ databases">
        <title>Genomic Encyclopedia of Type Strains, Phase IV (KMG-IV): sequencing the most valuable type-strain genomes for metagenomic binning, comparative biology and taxonomic classification.</title>
        <authorList>
            <person name="Goeker M."/>
        </authorList>
    </citation>
    <scope>NUCLEOTIDE SEQUENCE [LARGE SCALE GENOMIC DNA]</scope>
    <source>
        <strain evidence="14 15">DSM 25890</strain>
    </source>
</reference>
<sequence length="937" mass="106643">MIFKKLKDRYFFTGVIFTLIFAIILLRVATLMIVNGESYREQAENRIIKSIRLPAPRGEIRDRYGRLLAGSRPSYTVQIMKSQVVDEEINNVALKLINIFEANGDQYEDEFPIILDENGKFHFTFDMALDEWKERVDLVGVDTGLEAYQILMERYGLEGNLSNLDGALAVQAELHRQFETVPVSVKTWKFTQEALKEQWFQSYYMQEYDLTAEEAFNRLREKNYRIPEDFSAEEARKIMIIREQLKKKGYLQFQPVKIANDVSWETVVQIEEDIFELPGVNIAVEPIRYYPEGNAAAHILGQLGKISQEHEIEKYINQLDYDPSDIIGKNGVEHKFEDFLKGTDGSQKVVVDSRGRLIDVLEKIDPIPGNTLYLTIDINLQKKAEESMANVLKAIQRGEVYETEWGTNKMMGTAGVMNNATSGSVVVTDVKTGDLLALANYPDYDPNLFATGISSADWQSLHPENERDPLAPRPLLNIALSTAIQPGSTYKMLVGLAAIEEGLDPHYKILDRGFIKIGGHSFGNWLWNQGRGQTMGWQGLHEAIEDSNNYYFYSLGTGYDYGIGRWLPVPLNVNTFIDYSHRFGLNERTGIEIDVPRERSGGVPSIEAKSATIKALLERNLKRLMKPEDFDETVEKPSTEKINEMIDKIISWTAENPGRGDIYLRLKDFGFSEDKASIYADLIKYSYFNQARWSIADTMNFSIGQGEHAYTPIQMTNYMAILANGGHRYRVSLLDKIQDFQGNTILKDEPDLIERIEMKDYKNLDEVNYGMHLVTTTGTARGYFNKFPIKVAGKTGTAQRSGKIPPVDEVAYLKKHMGAFGVSEQAVNYQMEVIKAEDPENPRIHDDVYLMREAIKQLNPRIKNADLDQFKENYDNYAWFTGFAPYENPEIAISVLIFQGGSGGYGAPIFREVVAEYMGLNLKEDGSEMMMQSRLTQ</sequence>
<feature type="domain" description="Penicillin-binding protein transpeptidase" evidence="12">
    <location>
        <begin position="654"/>
        <end position="803"/>
    </location>
</feature>
<dbReference type="Proteomes" id="UP001314796">
    <property type="component" value="Unassembled WGS sequence"/>
</dbReference>
<protein>
    <submittedName>
        <fullName evidence="14">Penicillin-binding protein 2</fullName>
    </submittedName>
</protein>
<dbReference type="RefSeq" id="WP_204399871.1">
    <property type="nucleotide sequence ID" value="NZ_JAFBEE010000001.1"/>
</dbReference>
<comment type="similarity">
    <text evidence="3">Belongs to the transpeptidase family.</text>
</comment>
<evidence type="ECO:0000256" key="1">
    <source>
        <dbReference type="ARBA" id="ARBA00004167"/>
    </source>
</evidence>
<feature type="domain" description="Penicillin-binding protein transpeptidase" evidence="12">
    <location>
        <begin position="423"/>
        <end position="602"/>
    </location>
</feature>
<dbReference type="Pfam" id="PF03717">
    <property type="entry name" value="PBP_dimer"/>
    <property type="match status" value="1"/>
</dbReference>
<keyword evidence="6" id="KW-0133">Cell shape</keyword>
<dbReference type="Gene3D" id="3.90.1310.10">
    <property type="entry name" value="Penicillin-binding protein 2a (Domain 2)"/>
    <property type="match status" value="2"/>
</dbReference>
<gene>
    <name evidence="14" type="ORF">JOC73_000089</name>
</gene>
<comment type="caution">
    <text evidence="14">The sequence shown here is derived from an EMBL/GenBank/DDBJ whole genome shotgun (WGS) entry which is preliminary data.</text>
</comment>
<keyword evidence="10" id="KW-0961">Cell wall biogenesis/degradation</keyword>
<dbReference type="PANTHER" id="PTHR30627">
    <property type="entry name" value="PEPTIDOGLYCAN D,D-TRANSPEPTIDASE"/>
    <property type="match status" value="1"/>
</dbReference>
<keyword evidence="8 11" id="KW-1133">Transmembrane helix</keyword>
<feature type="domain" description="Penicillin-binding protein dimerisation" evidence="13">
    <location>
        <begin position="53"/>
        <end position="360"/>
    </location>
</feature>
<evidence type="ECO:0000256" key="9">
    <source>
        <dbReference type="ARBA" id="ARBA00023136"/>
    </source>
</evidence>
<evidence type="ECO:0000256" key="6">
    <source>
        <dbReference type="ARBA" id="ARBA00022960"/>
    </source>
</evidence>
<evidence type="ECO:0000313" key="14">
    <source>
        <dbReference type="EMBL" id="MBM7613581.1"/>
    </source>
</evidence>
<dbReference type="InterPro" id="IPR012338">
    <property type="entry name" value="Beta-lactam/transpept-like"/>
</dbReference>
<dbReference type="Gene3D" id="3.40.710.10">
    <property type="entry name" value="DD-peptidase/beta-lactamase superfamily"/>
    <property type="match status" value="2"/>
</dbReference>
<keyword evidence="15" id="KW-1185">Reference proteome</keyword>
<dbReference type="SUPFAM" id="SSF56519">
    <property type="entry name" value="Penicillin binding protein dimerisation domain"/>
    <property type="match status" value="1"/>
</dbReference>
<dbReference type="SUPFAM" id="SSF56601">
    <property type="entry name" value="beta-lactamase/transpeptidase-like"/>
    <property type="match status" value="2"/>
</dbReference>
<evidence type="ECO:0000256" key="5">
    <source>
        <dbReference type="ARBA" id="ARBA00022692"/>
    </source>
</evidence>
<dbReference type="InterPro" id="IPR036138">
    <property type="entry name" value="PBP_dimer_sf"/>
</dbReference>
<proteinExistence type="inferred from homology"/>
<dbReference type="InterPro" id="IPR005311">
    <property type="entry name" value="PBP_dimer"/>
</dbReference>
<dbReference type="InterPro" id="IPR001460">
    <property type="entry name" value="PCN-bd_Tpept"/>
</dbReference>
<feature type="transmembrane region" description="Helical" evidence="11">
    <location>
        <begin position="12"/>
        <end position="34"/>
    </location>
</feature>
<evidence type="ECO:0000256" key="2">
    <source>
        <dbReference type="ARBA" id="ARBA00004236"/>
    </source>
</evidence>
<evidence type="ECO:0000256" key="7">
    <source>
        <dbReference type="ARBA" id="ARBA00022984"/>
    </source>
</evidence>
<accession>A0ABS2NL30</accession>
<keyword evidence="9 11" id="KW-0472">Membrane</keyword>